<evidence type="ECO:0000256" key="6">
    <source>
        <dbReference type="ARBA" id="ARBA00023136"/>
    </source>
</evidence>
<dbReference type="PANTHER" id="PTHR42751:SF3">
    <property type="entry name" value="SODIUM_GLUTAMATE SYMPORTER"/>
    <property type="match status" value="1"/>
</dbReference>
<protein>
    <submittedName>
        <fullName evidence="9">Sodium/hydrogen exchanger</fullName>
    </submittedName>
</protein>
<dbReference type="PANTHER" id="PTHR42751">
    <property type="entry name" value="SODIUM/HYDROGEN EXCHANGER FAMILY/TRKA DOMAIN PROTEIN"/>
    <property type="match status" value="1"/>
</dbReference>
<keyword evidence="6 7" id="KW-0472">Membrane</keyword>
<sequence>MELIVDLGVIFIAAAISGVILRLFNLPLIVAYILAGIFLGANFLGIITDKEIIENLSSLGVALMLFMVGLELSWSKIKQFSKQAIIIGIGQIIATGLVGYFLALSFGYQTIIGFYIALIFAFSSTVIVVKLLSDRRDINSLYGKISIGVLMIQDLVAIVALIFLYGSQDLNNISATQTLALNIVKVFMLVILIYVFKQKLLPIIFKRMAHSTELLLIASIGWAFIMAISSYILGFGLEIGAFLAGVALASLPYRLEISAQTKSLRDFFITLFFVTLGLNVVFDFSQWNLAQIVIWILFIIVGQTLIVMILMGALGYRRRTSFQTAITLAQVSEFSFLIIAIAVSREIITKTLGSELTIIGIISIIISTILIEHIDNIYYRLAKFLKIFEKSSGIMAEDKIKIPAELTDHVIVFGADHIGKQVLESLQKIKHNMLVVDFNPDVIKILSEAGIPSIYGDMGDPEFINALGLERASMIISTTHDFHDNLQLVKKISQVNKNSIIFVMANTPEEAIELYRAGAERVILPSTLVSDLYKEIIINFKKRKRFNIQKEIKTLKQLHQKFFK</sequence>
<feature type="transmembrane region" description="Helical" evidence="7">
    <location>
        <begin position="29"/>
        <end position="47"/>
    </location>
</feature>
<feature type="transmembrane region" description="Helical" evidence="7">
    <location>
        <begin position="145"/>
        <end position="166"/>
    </location>
</feature>
<feature type="transmembrane region" description="Helical" evidence="7">
    <location>
        <begin position="6"/>
        <end position="24"/>
    </location>
</feature>
<comment type="subcellular location">
    <subcellularLocation>
        <location evidence="1">Membrane</location>
        <topology evidence="1">Multi-pass membrane protein</topology>
    </subcellularLocation>
</comment>
<dbReference type="GO" id="GO:0016020">
    <property type="term" value="C:membrane"/>
    <property type="evidence" value="ECO:0007669"/>
    <property type="project" value="UniProtKB-SubCell"/>
</dbReference>
<dbReference type="InterPro" id="IPR003148">
    <property type="entry name" value="RCK_N"/>
</dbReference>
<feature type="transmembrane region" description="Helical" evidence="7">
    <location>
        <begin position="239"/>
        <end position="255"/>
    </location>
</feature>
<evidence type="ECO:0000313" key="10">
    <source>
        <dbReference type="Proteomes" id="UP000315689"/>
    </source>
</evidence>
<feature type="transmembrane region" description="Helical" evidence="7">
    <location>
        <begin position="53"/>
        <end position="72"/>
    </location>
</feature>
<dbReference type="Pfam" id="PF00999">
    <property type="entry name" value="Na_H_Exchanger"/>
    <property type="match status" value="1"/>
</dbReference>
<evidence type="ECO:0000256" key="3">
    <source>
        <dbReference type="ARBA" id="ARBA00022448"/>
    </source>
</evidence>
<dbReference type="EMBL" id="VMGK01000002">
    <property type="protein sequence ID" value="TSC93425.1"/>
    <property type="molecule type" value="Genomic_DNA"/>
</dbReference>
<feature type="transmembrane region" description="Helical" evidence="7">
    <location>
        <begin position="356"/>
        <end position="374"/>
    </location>
</feature>
<reference evidence="9 10" key="1">
    <citation type="submission" date="2017-07" db="EMBL/GenBank/DDBJ databases">
        <title>Mechanisms for carbon and nitrogen cycling indicate functional differentiation within the Candidate Phyla Radiation.</title>
        <authorList>
            <person name="Danczak R.E."/>
            <person name="Johnston M.D."/>
            <person name="Kenah C."/>
            <person name="Slattery M."/>
            <person name="Wrighton K.C."/>
            <person name="Wilkins M.J."/>
        </authorList>
    </citation>
    <scope>NUCLEOTIDE SEQUENCE [LARGE SCALE GENOMIC DNA]</scope>
    <source>
        <strain evidence="9">Licking1014_7</strain>
    </source>
</reference>
<evidence type="ECO:0000256" key="4">
    <source>
        <dbReference type="ARBA" id="ARBA00022692"/>
    </source>
</evidence>
<feature type="transmembrane region" description="Helical" evidence="7">
    <location>
        <begin position="267"/>
        <end position="286"/>
    </location>
</feature>
<dbReference type="PROSITE" id="PS51201">
    <property type="entry name" value="RCK_N"/>
    <property type="match status" value="1"/>
</dbReference>
<keyword evidence="4 7" id="KW-0812">Transmembrane</keyword>
<dbReference type="GO" id="GO:0015297">
    <property type="term" value="F:antiporter activity"/>
    <property type="evidence" value="ECO:0007669"/>
    <property type="project" value="InterPro"/>
</dbReference>
<name>A0A554LKL2_9BACT</name>
<dbReference type="InterPro" id="IPR038770">
    <property type="entry name" value="Na+/solute_symporter_sf"/>
</dbReference>
<dbReference type="InterPro" id="IPR036291">
    <property type="entry name" value="NAD(P)-bd_dom_sf"/>
</dbReference>
<dbReference type="Pfam" id="PF02254">
    <property type="entry name" value="TrkA_N"/>
    <property type="match status" value="1"/>
</dbReference>
<evidence type="ECO:0000259" key="8">
    <source>
        <dbReference type="PROSITE" id="PS51201"/>
    </source>
</evidence>
<dbReference type="SUPFAM" id="SSF51735">
    <property type="entry name" value="NAD(P)-binding Rossmann-fold domains"/>
    <property type="match status" value="1"/>
</dbReference>
<dbReference type="GO" id="GO:1902600">
    <property type="term" value="P:proton transmembrane transport"/>
    <property type="evidence" value="ECO:0007669"/>
    <property type="project" value="InterPro"/>
</dbReference>
<evidence type="ECO:0000313" key="9">
    <source>
        <dbReference type="EMBL" id="TSC93425.1"/>
    </source>
</evidence>
<gene>
    <name evidence="9" type="ORF">CEN89_100</name>
</gene>
<feature type="transmembrane region" description="Helical" evidence="7">
    <location>
        <begin position="292"/>
        <end position="314"/>
    </location>
</feature>
<proteinExistence type="inferred from homology"/>
<dbReference type="Gene3D" id="1.20.1530.20">
    <property type="match status" value="1"/>
</dbReference>
<evidence type="ECO:0000256" key="7">
    <source>
        <dbReference type="SAM" id="Phobius"/>
    </source>
</evidence>
<dbReference type="InterPro" id="IPR006153">
    <property type="entry name" value="Cation/H_exchanger_TM"/>
</dbReference>
<feature type="domain" description="RCK N-terminal" evidence="8">
    <location>
        <begin position="407"/>
        <end position="523"/>
    </location>
</feature>
<evidence type="ECO:0000256" key="2">
    <source>
        <dbReference type="ARBA" id="ARBA00005551"/>
    </source>
</evidence>
<dbReference type="Proteomes" id="UP000315689">
    <property type="component" value="Unassembled WGS sequence"/>
</dbReference>
<keyword evidence="5 7" id="KW-1133">Transmembrane helix</keyword>
<feature type="transmembrane region" description="Helical" evidence="7">
    <location>
        <begin position="84"/>
        <end position="106"/>
    </location>
</feature>
<comment type="similarity">
    <text evidence="2">Belongs to the monovalent cation:proton antiporter 2 (CPA2) transporter (TC 2.A.37) family.</text>
</comment>
<comment type="caution">
    <text evidence="9">The sequence shown here is derived from an EMBL/GenBank/DDBJ whole genome shotgun (WGS) entry which is preliminary data.</text>
</comment>
<feature type="transmembrane region" description="Helical" evidence="7">
    <location>
        <begin position="178"/>
        <end position="196"/>
    </location>
</feature>
<dbReference type="Gene3D" id="3.40.50.720">
    <property type="entry name" value="NAD(P)-binding Rossmann-like Domain"/>
    <property type="match status" value="1"/>
</dbReference>
<evidence type="ECO:0000256" key="1">
    <source>
        <dbReference type="ARBA" id="ARBA00004141"/>
    </source>
</evidence>
<dbReference type="GO" id="GO:0006813">
    <property type="term" value="P:potassium ion transport"/>
    <property type="evidence" value="ECO:0007669"/>
    <property type="project" value="InterPro"/>
</dbReference>
<keyword evidence="3" id="KW-0813">Transport</keyword>
<feature type="transmembrane region" description="Helical" evidence="7">
    <location>
        <begin position="112"/>
        <end position="133"/>
    </location>
</feature>
<feature type="transmembrane region" description="Helical" evidence="7">
    <location>
        <begin position="214"/>
        <end position="233"/>
    </location>
</feature>
<organism evidence="9 10">
    <name type="scientific">Candidatus Berkelbacteria bacterium Licking1014_7</name>
    <dbReference type="NCBI Taxonomy" id="2017147"/>
    <lineage>
        <taxon>Bacteria</taxon>
        <taxon>Candidatus Berkelbacteria</taxon>
    </lineage>
</organism>
<dbReference type="AlphaFoldDB" id="A0A554LKL2"/>
<evidence type="ECO:0000256" key="5">
    <source>
        <dbReference type="ARBA" id="ARBA00022989"/>
    </source>
</evidence>
<accession>A0A554LKL2</accession>